<evidence type="ECO:0000313" key="2">
    <source>
        <dbReference type="Proteomes" id="UP000748308"/>
    </source>
</evidence>
<dbReference type="AlphaFoldDB" id="A0A937XCZ6"/>
<comment type="caution">
    <text evidence="1">The sequence shown here is derived from an EMBL/GenBank/DDBJ whole genome shotgun (WGS) entry which is preliminary data.</text>
</comment>
<dbReference type="Proteomes" id="UP000748308">
    <property type="component" value="Unassembled WGS sequence"/>
</dbReference>
<protein>
    <submittedName>
        <fullName evidence="1">Uncharacterized protein</fullName>
    </submittedName>
</protein>
<accession>A0A937XCZ6</accession>
<organism evidence="1 2">
    <name type="scientific">Eiseniibacteriota bacterium</name>
    <dbReference type="NCBI Taxonomy" id="2212470"/>
    <lineage>
        <taxon>Bacteria</taxon>
        <taxon>Candidatus Eiseniibacteriota</taxon>
    </lineage>
</organism>
<sequence>MRALDQYLDLKGATRELKPTYHFMMKCLLYSRMETGLISNRDYYDEDVNVYIAHLLNSFIDPAYIRRSGKYLSKYDTEVFQRLADSQDSRLKYTIYKTNADFLLVSLGIFNNANGADPLGRGSGAASPERRLVTPTEEAYVGRGKTYYRFAYTYSQQIHNPHAAITEVLEKLSIGFDKYLRILAHMRGEYLNLMDRLSRGEIYHLERSIDEARKQEDVHALQDQFLDLFLEWKRTGDQKVKERIGRIVEAIRALDPGFSFEFPQEPGGAC</sequence>
<evidence type="ECO:0000313" key="1">
    <source>
        <dbReference type="EMBL" id="MBM3317668.1"/>
    </source>
</evidence>
<gene>
    <name evidence="1" type="ORF">FJY75_07425</name>
</gene>
<dbReference type="EMBL" id="VGIY01000163">
    <property type="protein sequence ID" value="MBM3317668.1"/>
    <property type="molecule type" value="Genomic_DNA"/>
</dbReference>
<name>A0A937XCZ6_UNCEI</name>
<proteinExistence type="predicted"/>
<reference evidence="1" key="1">
    <citation type="submission" date="2019-03" db="EMBL/GenBank/DDBJ databases">
        <title>Lake Tanganyika Metagenome-Assembled Genomes (MAGs).</title>
        <authorList>
            <person name="Tran P."/>
        </authorList>
    </citation>
    <scope>NUCLEOTIDE SEQUENCE</scope>
    <source>
        <strain evidence="1">M_DeepCast_400m_m2_100</strain>
    </source>
</reference>